<dbReference type="AlphaFoldDB" id="A0AAW9NUI8"/>
<feature type="transmembrane region" description="Helical" evidence="1">
    <location>
        <begin position="103"/>
        <end position="122"/>
    </location>
</feature>
<keyword evidence="1" id="KW-1133">Transmembrane helix</keyword>
<name>A0AAW9NUI8_9BACL</name>
<evidence type="ECO:0000313" key="3">
    <source>
        <dbReference type="Proteomes" id="UP001344888"/>
    </source>
</evidence>
<proteinExistence type="predicted"/>
<accession>A0AAW9NUI8</accession>
<feature type="transmembrane region" description="Helical" evidence="1">
    <location>
        <begin position="37"/>
        <end position="57"/>
    </location>
</feature>
<keyword evidence="3" id="KW-1185">Reference proteome</keyword>
<comment type="caution">
    <text evidence="2">The sequence shown here is derived from an EMBL/GenBank/DDBJ whole genome shotgun (WGS) entry which is preliminary data.</text>
</comment>
<protein>
    <submittedName>
        <fullName evidence="2">Uncharacterized protein</fullName>
    </submittedName>
</protein>
<sequence>MRTIFSGLFAYIAGFACYTLMLKIVWAQSLGGDGVAVMLWGAIAFFFIAVPIYLLVIRVARKCSNKYHYIYYPLSCMFVFVVPTAFIAMALGGTFDIFGPEEMLFYSFFLATGLVFGLMQSFNRRAAALGQN</sequence>
<organism evidence="2 3">
    <name type="scientific">Metasolibacillus meyeri</name>
    <dbReference type="NCBI Taxonomy" id="1071052"/>
    <lineage>
        <taxon>Bacteria</taxon>
        <taxon>Bacillati</taxon>
        <taxon>Bacillota</taxon>
        <taxon>Bacilli</taxon>
        <taxon>Bacillales</taxon>
        <taxon>Caryophanaceae</taxon>
        <taxon>Metasolibacillus</taxon>
    </lineage>
</organism>
<dbReference type="PROSITE" id="PS51257">
    <property type="entry name" value="PROKAR_LIPOPROTEIN"/>
    <property type="match status" value="1"/>
</dbReference>
<evidence type="ECO:0000313" key="2">
    <source>
        <dbReference type="EMBL" id="MEC1178165.1"/>
    </source>
</evidence>
<reference evidence="2 3" key="1">
    <citation type="submission" date="2023-03" db="EMBL/GenBank/DDBJ databases">
        <title>Bacillus Genome Sequencing.</title>
        <authorList>
            <person name="Dunlap C."/>
        </authorList>
    </citation>
    <scope>NUCLEOTIDE SEQUENCE [LARGE SCALE GENOMIC DNA]</scope>
    <source>
        <strain evidence="2 3">B-59205</strain>
    </source>
</reference>
<keyword evidence="1" id="KW-0472">Membrane</keyword>
<keyword evidence="1" id="KW-0812">Transmembrane</keyword>
<dbReference type="RefSeq" id="WP_326122693.1">
    <property type="nucleotide sequence ID" value="NZ_JARSFG010000010.1"/>
</dbReference>
<dbReference type="Proteomes" id="UP001344888">
    <property type="component" value="Unassembled WGS sequence"/>
</dbReference>
<evidence type="ECO:0000256" key="1">
    <source>
        <dbReference type="SAM" id="Phobius"/>
    </source>
</evidence>
<gene>
    <name evidence="2" type="ORF">P9B03_06685</name>
</gene>
<dbReference type="EMBL" id="JARSFG010000010">
    <property type="protein sequence ID" value="MEC1178165.1"/>
    <property type="molecule type" value="Genomic_DNA"/>
</dbReference>
<feature type="transmembrane region" description="Helical" evidence="1">
    <location>
        <begin position="69"/>
        <end position="91"/>
    </location>
</feature>